<dbReference type="InterPro" id="IPR043128">
    <property type="entry name" value="Rev_trsase/Diguanyl_cyclase"/>
</dbReference>
<dbReference type="Proteomes" id="UP000609879">
    <property type="component" value="Unassembled WGS sequence"/>
</dbReference>
<dbReference type="CDD" id="cd01949">
    <property type="entry name" value="GGDEF"/>
    <property type="match status" value="1"/>
</dbReference>
<dbReference type="SUPFAM" id="SSF55073">
    <property type="entry name" value="Nucleotide cyclase"/>
    <property type="match status" value="1"/>
</dbReference>
<dbReference type="Pfam" id="PF00990">
    <property type="entry name" value="GGDEF"/>
    <property type="match status" value="1"/>
</dbReference>
<reference evidence="3 4" key="1">
    <citation type="submission" date="2021-01" db="EMBL/GenBank/DDBJ databases">
        <title>Whole genome shotgun sequence of Actinoplanes deccanensis NBRC 13994.</title>
        <authorList>
            <person name="Komaki H."/>
            <person name="Tamura T."/>
        </authorList>
    </citation>
    <scope>NUCLEOTIDE SEQUENCE [LARGE SCALE GENOMIC DNA]</scope>
    <source>
        <strain evidence="3 4">NBRC 13994</strain>
    </source>
</reference>
<organism evidence="3 4">
    <name type="scientific">Paractinoplanes deccanensis</name>
    <dbReference type="NCBI Taxonomy" id="113561"/>
    <lineage>
        <taxon>Bacteria</taxon>
        <taxon>Bacillati</taxon>
        <taxon>Actinomycetota</taxon>
        <taxon>Actinomycetes</taxon>
        <taxon>Micromonosporales</taxon>
        <taxon>Micromonosporaceae</taxon>
        <taxon>Paractinoplanes</taxon>
    </lineage>
</organism>
<dbReference type="PANTHER" id="PTHR45138">
    <property type="entry name" value="REGULATORY COMPONENTS OF SENSORY TRANSDUCTION SYSTEM"/>
    <property type="match status" value="1"/>
</dbReference>
<keyword evidence="4" id="KW-1185">Reference proteome</keyword>
<dbReference type="RefSeq" id="WP_239169182.1">
    <property type="nucleotide sequence ID" value="NZ_BAAABO010000002.1"/>
</dbReference>
<protein>
    <recommendedName>
        <fullName evidence="2">GGDEF domain-containing protein</fullName>
    </recommendedName>
</protein>
<dbReference type="PROSITE" id="PS50887">
    <property type="entry name" value="GGDEF"/>
    <property type="match status" value="1"/>
</dbReference>
<accession>A0ABQ3YBL0</accession>
<evidence type="ECO:0000313" key="4">
    <source>
        <dbReference type="Proteomes" id="UP000609879"/>
    </source>
</evidence>
<dbReference type="SMART" id="SM00267">
    <property type="entry name" value="GGDEF"/>
    <property type="match status" value="1"/>
</dbReference>
<dbReference type="InterPro" id="IPR050469">
    <property type="entry name" value="Diguanylate_Cyclase"/>
</dbReference>
<dbReference type="PANTHER" id="PTHR45138:SF9">
    <property type="entry name" value="DIGUANYLATE CYCLASE DGCM-RELATED"/>
    <property type="match status" value="1"/>
</dbReference>
<feature type="domain" description="GGDEF" evidence="2">
    <location>
        <begin position="379"/>
        <end position="510"/>
    </location>
</feature>
<feature type="region of interest" description="Disordered" evidence="1">
    <location>
        <begin position="97"/>
        <end position="116"/>
    </location>
</feature>
<evidence type="ECO:0000259" key="2">
    <source>
        <dbReference type="PROSITE" id="PS50887"/>
    </source>
</evidence>
<dbReference type="NCBIfam" id="TIGR00254">
    <property type="entry name" value="GGDEF"/>
    <property type="match status" value="1"/>
</dbReference>
<dbReference type="Gene3D" id="3.30.70.270">
    <property type="match status" value="1"/>
</dbReference>
<dbReference type="InterPro" id="IPR000160">
    <property type="entry name" value="GGDEF_dom"/>
</dbReference>
<evidence type="ECO:0000313" key="3">
    <source>
        <dbReference type="EMBL" id="GID77356.1"/>
    </source>
</evidence>
<evidence type="ECO:0000256" key="1">
    <source>
        <dbReference type="SAM" id="MobiDB-lite"/>
    </source>
</evidence>
<dbReference type="InterPro" id="IPR029787">
    <property type="entry name" value="Nucleotide_cyclase"/>
</dbReference>
<sequence length="510" mass="55080">MIDAAHVAAIERAYELVESAQGELSPAEVDAAAARIGRAEWWDVQVLLHFARSLAVREIGGDDAPHVRAMLDVAQALGEPALHALALAVTAARRADAKPSPSVGPEKSVGPEESPGGPLVRAVGLLDEADGPVVHRVAALIEVATVAHAMGFWELALELYDRTAEVAGAGDDPRWAATLRRQRVVLELNRVELVLDWASAEAMVGDWASAGARASAVTGTTSTDGWPPSWVRQYDGYLRLLAEFQGLAGANRGDAYSSLCTAIRATRERDFARAAVAAGGLAERFGVAAPLNTRLLAMQIAARDPRCPEAAARFADELVWLRWKERLLRMANMREAIKAERRRREHEQLRREIVTDDLTGLANRRGFQSYLAEQRGADSDYAVMMVDVDRFKQVNDTFGHDVGDQVLARVAAVLSSAVRPQDLAARLGGDEFVVILAGVRPQVARERAEGVLDAVRHHPWHEVAPGLAVEVSIGLHHGSHRELPALLGDADRSLYAAKHGGRGRVAENAA</sequence>
<proteinExistence type="predicted"/>
<gene>
    <name evidence="3" type="ORF">Ade02nite_59970</name>
</gene>
<comment type="caution">
    <text evidence="3">The sequence shown here is derived from an EMBL/GenBank/DDBJ whole genome shotgun (WGS) entry which is preliminary data.</text>
</comment>
<dbReference type="EMBL" id="BOMI01000118">
    <property type="protein sequence ID" value="GID77356.1"/>
    <property type="molecule type" value="Genomic_DNA"/>
</dbReference>
<name>A0ABQ3YBL0_9ACTN</name>